<dbReference type="EMBL" id="MT143665">
    <property type="protein sequence ID" value="QJA99749.1"/>
    <property type="molecule type" value="Genomic_DNA"/>
</dbReference>
<reference evidence="1" key="1">
    <citation type="submission" date="2020-03" db="EMBL/GenBank/DDBJ databases">
        <title>The deep terrestrial virosphere.</title>
        <authorList>
            <person name="Holmfeldt K."/>
            <person name="Nilsson E."/>
            <person name="Simone D."/>
            <person name="Lopez-Fernandez M."/>
            <person name="Wu X."/>
            <person name="de Brujin I."/>
            <person name="Lundin D."/>
            <person name="Andersson A."/>
            <person name="Bertilsson S."/>
            <person name="Dopson M."/>
        </authorList>
    </citation>
    <scope>NUCLEOTIDE SEQUENCE</scope>
    <source>
        <strain evidence="1">MM171A00913</strain>
    </source>
</reference>
<accession>A0A6M3M0L7</accession>
<dbReference type="AlphaFoldDB" id="A0A6M3M0L7"/>
<protein>
    <submittedName>
        <fullName evidence="1">Uncharacterized protein</fullName>
    </submittedName>
</protein>
<evidence type="ECO:0000313" key="1">
    <source>
        <dbReference type="EMBL" id="QJA99749.1"/>
    </source>
</evidence>
<sequence length="122" mass="13493">MGTFDIFDSPRAVKKIAVTIGHTDQSNGNWIEPVEVTTNIKAHISDMSLKELSFMDPAIVSIGTRKLACEASVAMKPDDRVLIIELAGEESEWIVVQKMYASNLLSKVAGVSRESFLLKRRV</sequence>
<organism evidence="1">
    <name type="scientific">viral metagenome</name>
    <dbReference type="NCBI Taxonomy" id="1070528"/>
    <lineage>
        <taxon>unclassified sequences</taxon>
        <taxon>metagenomes</taxon>
        <taxon>organismal metagenomes</taxon>
    </lineage>
</organism>
<proteinExistence type="predicted"/>
<name>A0A6M3M0L7_9ZZZZ</name>
<gene>
    <name evidence="1" type="ORF">MM171A00913_0016</name>
</gene>